<feature type="signal peptide" evidence="1">
    <location>
        <begin position="1"/>
        <end position="27"/>
    </location>
</feature>
<proteinExistence type="predicted"/>
<protein>
    <submittedName>
        <fullName evidence="2">Uncharacterized protein</fullName>
    </submittedName>
</protein>
<name>A0ABT5UK35_9GAMM</name>
<comment type="caution">
    <text evidence="2">The sequence shown here is derived from an EMBL/GenBank/DDBJ whole genome shotgun (WGS) entry which is preliminary data.</text>
</comment>
<accession>A0ABT5UK35</accession>
<gene>
    <name evidence="2" type="ORF">ORQ98_28285</name>
</gene>
<dbReference type="RefSeq" id="WP_274692169.1">
    <property type="nucleotide sequence ID" value="NZ_JAPMOU010000095.1"/>
</dbReference>
<organism evidence="2 3">
    <name type="scientific">Spartinivicinus poritis</name>
    <dbReference type="NCBI Taxonomy" id="2994640"/>
    <lineage>
        <taxon>Bacteria</taxon>
        <taxon>Pseudomonadati</taxon>
        <taxon>Pseudomonadota</taxon>
        <taxon>Gammaproteobacteria</taxon>
        <taxon>Oceanospirillales</taxon>
        <taxon>Zooshikellaceae</taxon>
        <taxon>Spartinivicinus</taxon>
    </lineage>
</organism>
<feature type="chain" id="PRO_5045918059" evidence="1">
    <location>
        <begin position="28"/>
        <end position="203"/>
    </location>
</feature>
<dbReference type="Proteomes" id="UP001528823">
    <property type="component" value="Unassembled WGS sequence"/>
</dbReference>
<evidence type="ECO:0000256" key="1">
    <source>
        <dbReference type="SAM" id="SignalP"/>
    </source>
</evidence>
<reference evidence="2 3" key="1">
    <citation type="submission" date="2022-11" db="EMBL/GenBank/DDBJ databases">
        <title>Spartinivicinus poritis sp. nov., isolated from scleractinian coral Porites lutea.</title>
        <authorList>
            <person name="Zhang G."/>
            <person name="Cai L."/>
            <person name="Wei Q."/>
        </authorList>
    </citation>
    <scope>NUCLEOTIDE SEQUENCE [LARGE SCALE GENOMIC DNA]</scope>
    <source>
        <strain evidence="2 3">A2-2</strain>
    </source>
</reference>
<sequence>MSALKKNFKKLIITSLAITAISPLANADKRIITTNEHMYESVNIIQKKRNGSRQVGLAFGCDPLATADWLKVKVRPLNSNKDHKTYDKFEKNLSCPQLQPEKFWLMEYTYDELVDFADSTNEKGVSIKLQYKQVGGNKDSWAHLSITKNANGKIVITKNDNGTSAAHLSGTRPATAYFYGVGAAGDATLRYFDITNVKSGDYY</sequence>
<keyword evidence="3" id="KW-1185">Reference proteome</keyword>
<evidence type="ECO:0000313" key="3">
    <source>
        <dbReference type="Proteomes" id="UP001528823"/>
    </source>
</evidence>
<evidence type="ECO:0000313" key="2">
    <source>
        <dbReference type="EMBL" id="MDE1465867.1"/>
    </source>
</evidence>
<keyword evidence="1" id="KW-0732">Signal</keyword>
<dbReference type="EMBL" id="JAPMOU010000095">
    <property type="protein sequence ID" value="MDE1465867.1"/>
    <property type="molecule type" value="Genomic_DNA"/>
</dbReference>